<accession>A0A178F530</accession>
<evidence type="ECO:0000256" key="4">
    <source>
        <dbReference type="ARBA" id="ARBA00022827"/>
    </source>
</evidence>
<dbReference type="InterPro" id="IPR036188">
    <property type="entry name" value="FAD/NAD-bd_sf"/>
</dbReference>
<protein>
    <recommendedName>
        <fullName evidence="9">Flavin-binding monooxygenase</fullName>
    </recommendedName>
</protein>
<evidence type="ECO:0000256" key="3">
    <source>
        <dbReference type="ARBA" id="ARBA00022630"/>
    </source>
</evidence>
<dbReference type="Pfam" id="PF00743">
    <property type="entry name" value="FMO-like"/>
    <property type="match status" value="1"/>
</dbReference>
<evidence type="ECO:0000256" key="5">
    <source>
        <dbReference type="ARBA" id="ARBA00023002"/>
    </source>
</evidence>
<dbReference type="GO" id="GO:0004499">
    <property type="term" value="F:N,N-dimethylaniline monooxygenase activity"/>
    <property type="evidence" value="ECO:0007669"/>
    <property type="project" value="InterPro"/>
</dbReference>
<dbReference type="Gene3D" id="3.50.50.60">
    <property type="entry name" value="FAD/NAD(P)-binding domain"/>
    <property type="match status" value="3"/>
</dbReference>
<evidence type="ECO:0008006" key="9">
    <source>
        <dbReference type="Google" id="ProtNLM"/>
    </source>
</evidence>
<dbReference type="InterPro" id="IPR020946">
    <property type="entry name" value="Flavin_mOase-like"/>
</dbReference>
<evidence type="ECO:0000256" key="1">
    <source>
        <dbReference type="ARBA" id="ARBA00001974"/>
    </source>
</evidence>
<evidence type="ECO:0000313" key="7">
    <source>
        <dbReference type="EMBL" id="OAL66763.1"/>
    </source>
</evidence>
<keyword evidence="5" id="KW-0560">Oxidoreductase</keyword>
<comment type="caution">
    <text evidence="7">The sequence shown here is derived from an EMBL/GenBank/DDBJ whole genome shotgun (WGS) entry which is preliminary data.</text>
</comment>
<dbReference type="EMBL" id="LHPM01000012">
    <property type="protein sequence ID" value="OAL66763.1"/>
    <property type="molecule type" value="Genomic_DNA"/>
</dbReference>
<sequence length="640" mass="72935">MEAQRQVRGLGSNNPDIPHPASITRPMVSEEWDYVSSSGYRVSEHMINEPFPGKESFKIIMAGCGPAGIDFLHHAVKEFGAEGDSGVELICFEKNHDVGGTWLENRYPGCACDVPSASYQFPWRPNPDWTKYYSPSKEIWEYFKEIVEEEGMMKYIRLRTAVIRAEWDEGRSKWLITVQERDTADAVVDTWVEECDLFLTGTGILKQSAWKWPVIPGLMSFKGKLFHTARYDEGYDLRAKRVAVIGSGSSGVQTVAAVYNDADRLYTWVRTPTWITAGFGPKYAGTGGSNFSYDEEQKKLWRDDPEKYRTYRKMIEDELNSRFRFVLRNSKESDDANEFSYKEMTSKLGDNQRLKDTIIPTNFNVGCRRATPGNGYLEALVGEKTTCYTEAIKQITEKGFLDPDGKEVEVDVIICATGFDTSFRPRFPIIGLDKKDLATRWAREPDAYVAVSVPNVPNYFTYTGPYGPLAQGSVLPLLTLYSNYFLAVIRKMRKEHIRRLSPKESAAAAFREHAKVYLRRTAWADPCSSWFKQGRKDGNIVMWPGSRLAFFDAMREPKFEDYKIEYWSGNRWGYLGSGFTTQEFDGESDISYYLNCRLYPDMEKRKETNTEDPCLLGKVDINGLLPCTPGYSSVHAGARP</sequence>
<name>A0A178F530_TRIRU</name>
<comment type="cofactor">
    <cofactor evidence="1">
        <name>FAD</name>
        <dbReference type="ChEBI" id="CHEBI:57692"/>
    </cofactor>
</comment>
<dbReference type="SUPFAM" id="SSF51905">
    <property type="entry name" value="FAD/NAD(P)-binding domain"/>
    <property type="match status" value="3"/>
</dbReference>
<dbReference type="InterPro" id="IPR051209">
    <property type="entry name" value="FAD-bind_Monooxygenase_sf"/>
</dbReference>
<evidence type="ECO:0000256" key="2">
    <source>
        <dbReference type="ARBA" id="ARBA00010139"/>
    </source>
</evidence>
<dbReference type="Proteomes" id="UP000243015">
    <property type="component" value="Unassembled WGS sequence"/>
</dbReference>
<feature type="region of interest" description="Disordered" evidence="6">
    <location>
        <begin position="1"/>
        <end position="22"/>
    </location>
</feature>
<comment type="similarity">
    <text evidence="2">Belongs to the FAD-binding monooxygenase family.</text>
</comment>
<dbReference type="OMA" id="DPCSSWF"/>
<keyword evidence="3" id="KW-0285">Flavoprotein</keyword>
<dbReference type="AlphaFoldDB" id="A0A178F530"/>
<gene>
    <name evidence="7" type="ORF">A7C99_2156</name>
</gene>
<evidence type="ECO:0000313" key="8">
    <source>
        <dbReference type="Proteomes" id="UP000243015"/>
    </source>
</evidence>
<dbReference type="GO" id="GO:0050660">
    <property type="term" value="F:flavin adenine dinucleotide binding"/>
    <property type="evidence" value="ECO:0007669"/>
    <property type="project" value="InterPro"/>
</dbReference>
<proteinExistence type="inferred from homology"/>
<dbReference type="VEuPathDB" id="FungiDB:TERG_04384"/>
<keyword evidence="4" id="KW-0274">FAD</keyword>
<dbReference type="PANTHER" id="PTHR42877">
    <property type="entry name" value="L-ORNITHINE N(5)-MONOOXYGENASE-RELATED"/>
    <property type="match status" value="1"/>
</dbReference>
<reference evidence="7 8" key="1">
    <citation type="submission" date="2016-05" db="EMBL/GenBank/DDBJ databases">
        <title>Genome sequencing of Trichophyton rubrum CMCC(F)T1i isolated from hair.</title>
        <authorList>
            <person name="Zhan P."/>
            <person name="Tao Y."/>
            <person name="Liu W."/>
        </authorList>
    </citation>
    <scope>NUCLEOTIDE SEQUENCE [LARGE SCALE GENOMIC DNA]</scope>
    <source>
        <strain evidence="8">CMCC(F)T1i</strain>
    </source>
</reference>
<organism evidence="7 8">
    <name type="scientific">Trichophyton rubrum</name>
    <name type="common">Athlete's foot fungus</name>
    <name type="synonym">Epidermophyton rubrum</name>
    <dbReference type="NCBI Taxonomy" id="5551"/>
    <lineage>
        <taxon>Eukaryota</taxon>
        <taxon>Fungi</taxon>
        <taxon>Dikarya</taxon>
        <taxon>Ascomycota</taxon>
        <taxon>Pezizomycotina</taxon>
        <taxon>Eurotiomycetes</taxon>
        <taxon>Eurotiomycetidae</taxon>
        <taxon>Onygenales</taxon>
        <taxon>Arthrodermataceae</taxon>
        <taxon>Trichophyton</taxon>
    </lineage>
</organism>
<dbReference type="GO" id="GO:0050661">
    <property type="term" value="F:NADP binding"/>
    <property type="evidence" value="ECO:0007669"/>
    <property type="project" value="InterPro"/>
</dbReference>
<dbReference type="PANTHER" id="PTHR42877:SF7">
    <property type="entry name" value="FLAVIN-BINDING MONOOXYGENASE-RELATED"/>
    <property type="match status" value="1"/>
</dbReference>
<evidence type="ECO:0000256" key="6">
    <source>
        <dbReference type="SAM" id="MobiDB-lite"/>
    </source>
</evidence>